<name>A0A6A5HWW9_CAERE</name>
<accession>A0A6A5HWW9</accession>
<sequence>MKGRPQKEPEHHMNQLRMCSHESRPRGGAYQPPAPGGGAPRGPRLEEIGGQTEEQETGTLDEDPKEDRVQKKPGNG</sequence>
<organism evidence="2 3">
    <name type="scientific">Caenorhabditis remanei</name>
    <name type="common">Caenorhabditis vulgaris</name>
    <dbReference type="NCBI Taxonomy" id="31234"/>
    <lineage>
        <taxon>Eukaryota</taxon>
        <taxon>Metazoa</taxon>
        <taxon>Ecdysozoa</taxon>
        <taxon>Nematoda</taxon>
        <taxon>Chromadorea</taxon>
        <taxon>Rhabditida</taxon>
        <taxon>Rhabditina</taxon>
        <taxon>Rhabditomorpha</taxon>
        <taxon>Rhabditoidea</taxon>
        <taxon>Rhabditidae</taxon>
        <taxon>Peloderinae</taxon>
        <taxon>Caenorhabditis</taxon>
    </lineage>
</organism>
<reference evidence="2 3" key="1">
    <citation type="submission" date="2019-12" db="EMBL/GenBank/DDBJ databases">
        <title>Chromosome-level assembly of the Caenorhabditis remanei genome.</title>
        <authorList>
            <person name="Teterina A.A."/>
            <person name="Willis J.H."/>
            <person name="Phillips P.C."/>
        </authorList>
    </citation>
    <scope>NUCLEOTIDE SEQUENCE [LARGE SCALE GENOMIC DNA]</scope>
    <source>
        <strain evidence="2 3">PX506</strain>
        <tissue evidence="2">Whole organism</tissue>
    </source>
</reference>
<dbReference type="Proteomes" id="UP000483820">
    <property type="component" value="Chromosome I"/>
</dbReference>
<feature type="region of interest" description="Disordered" evidence="1">
    <location>
        <begin position="1"/>
        <end position="76"/>
    </location>
</feature>
<dbReference type="RefSeq" id="XP_053592206.1">
    <property type="nucleotide sequence ID" value="XM_053723561.1"/>
</dbReference>
<dbReference type="KEGG" id="crq:GCK72_002721"/>
<dbReference type="GeneID" id="78773387"/>
<evidence type="ECO:0000256" key="1">
    <source>
        <dbReference type="SAM" id="MobiDB-lite"/>
    </source>
</evidence>
<evidence type="ECO:0000313" key="3">
    <source>
        <dbReference type="Proteomes" id="UP000483820"/>
    </source>
</evidence>
<protein>
    <submittedName>
        <fullName evidence="2">Uncharacterized protein</fullName>
    </submittedName>
</protein>
<evidence type="ECO:0000313" key="2">
    <source>
        <dbReference type="EMBL" id="KAF1770897.1"/>
    </source>
</evidence>
<feature type="compositionally biased region" description="Basic and acidic residues" evidence="1">
    <location>
        <begin position="1"/>
        <end position="25"/>
    </location>
</feature>
<dbReference type="EMBL" id="WUAV01000001">
    <property type="protein sequence ID" value="KAF1770897.1"/>
    <property type="molecule type" value="Genomic_DNA"/>
</dbReference>
<dbReference type="CTD" id="78773387"/>
<proteinExistence type="predicted"/>
<gene>
    <name evidence="2" type="ORF">GCK72_002721</name>
</gene>
<feature type="compositionally biased region" description="Acidic residues" evidence="1">
    <location>
        <begin position="53"/>
        <end position="64"/>
    </location>
</feature>
<comment type="caution">
    <text evidence="2">The sequence shown here is derived from an EMBL/GenBank/DDBJ whole genome shotgun (WGS) entry which is preliminary data.</text>
</comment>
<dbReference type="AlphaFoldDB" id="A0A6A5HWW9"/>